<feature type="compositionally biased region" description="Polar residues" evidence="4">
    <location>
        <begin position="175"/>
        <end position="185"/>
    </location>
</feature>
<protein>
    <submittedName>
        <fullName evidence="7 8 9">Ribonuclease P protein subunit p25-like protein</fullName>
    </submittedName>
</protein>
<feature type="domain" description="DNA/RNA-binding protein Alba-like" evidence="5">
    <location>
        <begin position="35"/>
        <end position="95"/>
    </location>
</feature>
<dbReference type="Proteomes" id="UP000829291">
    <property type="component" value="Chromosome 5"/>
</dbReference>
<dbReference type="GO" id="GO:0005634">
    <property type="term" value="C:nucleus"/>
    <property type="evidence" value="ECO:0007669"/>
    <property type="project" value="UniProtKB-SubCell"/>
</dbReference>
<evidence type="ECO:0000256" key="3">
    <source>
        <dbReference type="ARBA" id="ARBA00023242"/>
    </source>
</evidence>
<dbReference type="SUPFAM" id="SSF82704">
    <property type="entry name" value="AlbA-like"/>
    <property type="match status" value="1"/>
</dbReference>
<dbReference type="GO" id="GO:0003723">
    <property type="term" value="F:RNA binding"/>
    <property type="evidence" value="ECO:0007669"/>
    <property type="project" value="TreeGrafter"/>
</dbReference>
<dbReference type="KEGG" id="nlo:107221193"/>
<dbReference type="InterPro" id="IPR002775">
    <property type="entry name" value="DNA/RNA-bd_Alba-like"/>
</dbReference>
<keyword evidence="3" id="KW-0539">Nucleus</keyword>
<dbReference type="OrthoDB" id="424402at2759"/>
<feature type="region of interest" description="Disordered" evidence="4">
    <location>
        <begin position="131"/>
        <end position="222"/>
    </location>
</feature>
<evidence type="ECO:0000256" key="1">
    <source>
        <dbReference type="ARBA" id="ARBA00004123"/>
    </source>
</evidence>
<proteinExistence type="inferred from homology"/>
<dbReference type="InterPro" id="IPR051958">
    <property type="entry name" value="Alba-like_NAB"/>
</dbReference>
<keyword evidence="6" id="KW-1185">Reference proteome</keyword>
<dbReference type="RefSeq" id="XP_046597039.1">
    <property type="nucleotide sequence ID" value="XM_046741083.1"/>
</dbReference>
<evidence type="ECO:0000313" key="9">
    <source>
        <dbReference type="RefSeq" id="XP_046597040.1"/>
    </source>
</evidence>
<dbReference type="PANTHER" id="PTHR13516:SF4">
    <property type="entry name" value="FI09323P"/>
    <property type="match status" value="1"/>
</dbReference>
<dbReference type="GO" id="GO:0001682">
    <property type="term" value="P:tRNA 5'-leader removal"/>
    <property type="evidence" value="ECO:0007669"/>
    <property type="project" value="TreeGrafter"/>
</dbReference>
<dbReference type="GeneID" id="107221193"/>
<accession>A0A6J0BLN8</accession>
<comment type="subcellular location">
    <subcellularLocation>
        <location evidence="1">Nucleus</location>
    </subcellularLocation>
</comment>
<evidence type="ECO:0000259" key="5">
    <source>
        <dbReference type="Pfam" id="PF01918"/>
    </source>
</evidence>
<dbReference type="InterPro" id="IPR036882">
    <property type="entry name" value="Alba-like_dom_sf"/>
</dbReference>
<dbReference type="AlphaFoldDB" id="A0A6J0BLN8"/>
<dbReference type="GO" id="GO:0000172">
    <property type="term" value="C:ribonuclease MRP complex"/>
    <property type="evidence" value="ECO:0007669"/>
    <property type="project" value="TreeGrafter"/>
</dbReference>
<dbReference type="FunCoup" id="A0A6J0BLN8">
    <property type="interactions" value="123"/>
</dbReference>
<dbReference type="CTD" id="54913"/>
<evidence type="ECO:0000256" key="4">
    <source>
        <dbReference type="SAM" id="MobiDB-lite"/>
    </source>
</evidence>
<reference evidence="7" key="1">
    <citation type="submission" date="2025-04" db="UniProtKB">
        <authorList>
            <consortium name="RefSeq"/>
        </authorList>
    </citation>
    <scope>IDENTIFICATION</scope>
    <source>
        <tissue evidence="8 9">Thorax and Abdomen</tissue>
        <tissue evidence="7">Whole body</tissue>
    </source>
</reference>
<evidence type="ECO:0000256" key="2">
    <source>
        <dbReference type="ARBA" id="ARBA00008018"/>
    </source>
</evidence>
<evidence type="ECO:0000313" key="7">
    <source>
        <dbReference type="RefSeq" id="XP_015515591.1"/>
    </source>
</evidence>
<dbReference type="InParanoid" id="A0A6J0BLN8"/>
<organism evidence="6 7">
    <name type="scientific">Neodiprion lecontei</name>
    <name type="common">Redheaded pine sawfly</name>
    <dbReference type="NCBI Taxonomy" id="441921"/>
    <lineage>
        <taxon>Eukaryota</taxon>
        <taxon>Metazoa</taxon>
        <taxon>Ecdysozoa</taxon>
        <taxon>Arthropoda</taxon>
        <taxon>Hexapoda</taxon>
        <taxon>Insecta</taxon>
        <taxon>Pterygota</taxon>
        <taxon>Neoptera</taxon>
        <taxon>Endopterygota</taxon>
        <taxon>Hymenoptera</taxon>
        <taxon>Tenthredinoidea</taxon>
        <taxon>Diprionidae</taxon>
        <taxon>Diprioninae</taxon>
        <taxon>Neodiprion</taxon>
    </lineage>
</organism>
<dbReference type="Pfam" id="PF01918">
    <property type="entry name" value="Alba"/>
    <property type="match status" value="1"/>
</dbReference>
<dbReference type="Gene3D" id="3.30.110.20">
    <property type="entry name" value="Alba-like domain"/>
    <property type="match status" value="1"/>
</dbReference>
<gene>
    <name evidence="7 8 9" type="primary">LOC107221193</name>
</gene>
<name>A0A6J0BLN8_NEOLC</name>
<comment type="similarity">
    <text evidence="2">Belongs to the histone-like Alba family.</text>
</comment>
<dbReference type="PANTHER" id="PTHR13516">
    <property type="entry name" value="RIBONUCLEASE P SUBUNIT P25"/>
    <property type="match status" value="1"/>
</dbReference>
<evidence type="ECO:0000313" key="8">
    <source>
        <dbReference type="RefSeq" id="XP_046597039.1"/>
    </source>
</evidence>
<dbReference type="RefSeq" id="XP_046597040.1">
    <property type="nucleotide sequence ID" value="XM_046741084.1"/>
</dbReference>
<evidence type="ECO:0000313" key="6">
    <source>
        <dbReference type="Proteomes" id="UP000829291"/>
    </source>
</evidence>
<dbReference type="RefSeq" id="XP_015515591.1">
    <property type="nucleotide sequence ID" value="XM_015660105.1"/>
</dbReference>
<sequence>MARKSRSKKKLLLQKSGDVVKTPIPIPNLPEKFLWMHVNSGTKIKNVLSYALKEIPGYNCIVWSGAGQGIGKVITCAEICKRNHPSLHQITKLRYVKSKKAAVVEKSKGNMADLGVPELHILLSKDPLDSRELGHQSSIDEPGMFSSRRSDPKTSGENDQQDSDTVVIDGIRELQPSTSKLSSVATEEFAAMGLRTAQKRTRKGQRASETSSGSKSRKKGKA</sequence>